<evidence type="ECO:0000259" key="13">
    <source>
        <dbReference type="PROSITE" id="PS50109"/>
    </source>
</evidence>
<evidence type="ECO:0000256" key="4">
    <source>
        <dbReference type="ARBA" id="ARBA00022475"/>
    </source>
</evidence>
<dbReference type="Pfam" id="PF03924">
    <property type="entry name" value="CHASE"/>
    <property type="match status" value="1"/>
</dbReference>
<dbReference type="SUPFAM" id="SSF47384">
    <property type="entry name" value="Homodimeric domain of signal transducing histidine kinase"/>
    <property type="match status" value="1"/>
</dbReference>
<dbReference type="Gene3D" id="3.30.565.10">
    <property type="entry name" value="Histidine kinase-like ATPase, C-terminal domain"/>
    <property type="match status" value="1"/>
</dbReference>
<feature type="transmembrane region" description="Helical" evidence="12">
    <location>
        <begin position="98"/>
        <end position="123"/>
    </location>
</feature>
<keyword evidence="6 12" id="KW-0812">Transmembrane</keyword>
<evidence type="ECO:0000256" key="6">
    <source>
        <dbReference type="ARBA" id="ARBA00022692"/>
    </source>
</evidence>
<feature type="transmembrane region" description="Helical" evidence="12">
    <location>
        <begin position="135"/>
        <end position="152"/>
    </location>
</feature>
<evidence type="ECO:0000313" key="19">
    <source>
        <dbReference type="Proteomes" id="UP001291687"/>
    </source>
</evidence>
<comment type="subcellular location">
    <subcellularLocation>
        <location evidence="2">Cell membrane</location>
        <topology evidence="2">Multi-pass membrane protein</topology>
    </subcellularLocation>
</comment>
<feature type="domain" description="PAC" evidence="16">
    <location>
        <begin position="549"/>
        <end position="601"/>
    </location>
</feature>
<dbReference type="RefSeq" id="WP_322776724.1">
    <property type="nucleotide sequence ID" value="NZ_JARJFB010000050.1"/>
</dbReference>
<dbReference type="SMART" id="SM00091">
    <property type="entry name" value="PAS"/>
    <property type="match status" value="1"/>
</dbReference>
<reference evidence="18 19" key="1">
    <citation type="submission" date="2023-03" db="EMBL/GenBank/DDBJ databases">
        <title>Host association and intracellularity evolved multiple times independently in the Rickettsiales.</title>
        <authorList>
            <person name="Castelli M."/>
            <person name="Nardi T."/>
            <person name="Gammuto L."/>
            <person name="Bellinzona G."/>
            <person name="Sabaneyeva E."/>
            <person name="Potekhin A."/>
            <person name="Serra V."/>
            <person name="Petroni G."/>
            <person name="Sassera D."/>
        </authorList>
    </citation>
    <scope>NUCLEOTIDE SEQUENCE [LARGE SCALE GENOMIC DNA]</scope>
    <source>
        <strain evidence="18 19">Sr 2-6</strain>
    </source>
</reference>
<evidence type="ECO:0000256" key="1">
    <source>
        <dbReference type="ARBA" id="ARBA00000085"/>
    </source>
</evidence>
<evidence type="ECO:0000259" key="16">
    <source>
        <dbReference type="PROSITE" id="PS50113"/>
    </source>
</evidence>
<dbReference type="SUPFAM" id="SSF52172">
    <property type="entry name" value="CheY-like"/>
    <property type="match status" value="1"/>
</dbReference>
<feature type="domain" description="CHASE" evidence="17">
    <location>
        <begin position="267"/>
        <end position="415"/>
    </location>
</feature>
<dbReference type="PANTHER" id="PTHR45339:SF1">
    <property type="entry name" value="HYBRID SIGNAL TRANSDUCTION HISTIDINE KINASE J"/>
    <property type="match status" value="1"/>
</dbReference>
<keyword evidence="4" id="KW-1003">Cell membrane</keyword>
<dbReference type="InterPro" id="IPR003661">
    <property type="entry name" value="HisK_dim/P_dom"/>
</dbReference>
<feature type="domain" description="PAS" evidence="15">
    <location>
        <begin position="492"/>
        <end position="546"/>
    </location>
</feature>
<dbReference type="InterPro" id="IPR004358">
    <property type="entry name" value="Sig_transdc_His_kin-like_C"/>
</dbReference>
<dbReference type="SMART" id="SM00388">
    <property type="entry name" value="HisKA"/>
    <property type="match status" value="1"/>
</dbReference>
<evidence type="ECO:0000256" key="10">
    <source>
        <dbReference type="PROSITE-ProRule" id="PRU00169"/>
    </source>
</evidence>
<evidence type="ECO:0000256" key="2">
    <source>
        <dbReference type="ARBA" id="ARBA00004651"/>
    </source>
</evidence>
<keyword evidence="8" id="KW-0902">Two-component regulatory system</keyword>
<dbReference type="NCBIfam" id="TIGR00229">
    <property type="entry name" value="sensory_box"/>
    <property type="match status" value="1"/>
</dbReference>
<feature type="transmembrane region" description="Helical" evidence="12">
    <location>
        <begin position="63"/>
        <end position="86"/>
    </location>
</feature>
<dbReference type="InterPro" id="IPR005467">
    <property type="entry name" value="His_kinase_dom"/>
</dbReference>
<organism evidence="18 19">
    <name type="scientific">Candidatus Megaera venefica</name>
    <dbReference type="NCBI Taxonomy" id="2055910"/>
    <lineage>
        <taxon>Bacteria</taxon>
        <taxon>Pseudomonadati</taxon>
        <taxon>Pseudomonadota</taxon>
        <taxon>Alphaproteobacteria</taxon>
        <taxon>Rickettsiales</taxon>
        <taxon>Rickettsiaceae</taxon>
        <taxon>Candidatus Megaera</taxon>
    </lineage>
</organism>
<dbReference type="InterPro" id="IPR006189">
    <property type="entry name" value="CHASE_dom"/>
</dbReference>
<dbReference type="SMART" id="SM01079">
    <property type="entry name" value="CHASE"/>
    <property type="match status" value="1"/>
</dbReference>
<dbReference type="SMART" id="SM00448">
    <property type="entry name" value="REC"/>
    <property type="match status" value="1"/>
</dbReference>
<evidence type="ECO:0000313" key="18">
    <source>
        <dbReference type="EMBL" id="MEA0970823.1"/>
    </source>
</evidence>
<feature type="modified residue" description="4-aspartylphosphate" evidence="10">
    <location>
        <position position="919"/>
    </location>
</feature>
<dbReference type="Gene3D" id="3.40.50.2300">
    <property type="match status" value="1"/>
</dbReference>
<feature type="transmembrane region" description="Helical" evidence="12">
    <location>
        <begin position="30"/>
        <end position="51"/>
    </location>
</feature>
<evidence type="ECO:0000259" key="17">
    <source>
        <dbReference type="PROSITE" id="PS50839"/>
    </source>
</evidence>
<dbReference type="Pfam" id="PF05231">
    <property type="entry name" value="MASE1"/>
    <property type="match status" value="1"/>
</dbReference>
<dbReference type="Pfam" id="PF00072">
    <property type="entry name" value="Response_reg"/>
    <property type="match status" value="1"/>
</dbReference>
<keyword evidence="19" id="KW-1185">Reference proteome</keyword>
<dbReference type="PROSITE" id="PS50113">
    <property type="entry name" value="PAC"/>
    <property type="match status" value="1"/>
</dbReference>
<dbReference type="PANTHER" id="PTHR45339">
    <property type="entry name" value="HYBRID SIGNAL TRANSDUCTION HISTIDINE KINASE J"/>
    <property type="match status" value="1"/>
</dbReference>
<feature type="domain" description="Response regulatory" evidence="14">
    <location>
        <begin position="869"/>
        <end position="989"/>
    </location>
</feature>
<dbReference type="InterPro" id="IPR001789">
    <property type="entry name" value="Sig_transdc_resp-reg_receiver"/>
</dbReference>
<dbReference type="EMBL" id="JARJFB010000050">
    <property type="protein sequence ID" value="MEA0970823.1"/>
    <property type="molecule type" value="Genomic_DNA"/>
</dbReference>
<dbReference type="PROSITE" id="PS50110">
    <property type="entry name" value="RESPONSE_REGULATORY"/>
    <property type="match status" value="1"/>
</dbReference>
<dbReference type="Proteomes" id="UP001291687">
    <property type="component" value="Unassembled WGS sequence"/>
</dbReference>
<dbReference type="PROSITE" id="PS50839">
    <property type="entry name" value="CHASE"/>
    <property type="match status" value="1"/>
</dbReference>
<protein>
    <recommendedName>
        <fullName evidence="3">histidine kinase</fullName>
        <ecNumber evidence="3">2.7.13.3</ecNumber>
    </recommendedName>
</protein>
<dbReference type="Pfam" id="PF00512">
    <property type="entry name" value="HisKA"/>
    <property type="match status" value="1"/>
</dbReference>
<keyword evidence="9 12" id="KW-0472">Membrane</keyword>
<name>A0ABU5NCD3_9RICK</name>
<sequence length="996" mass="113160">MILNLINLNQRLSLLEIFSPAVLNSLTAPGFIAIGATLESFTVSYIIRRFIGFPSSLSHWRDALVLFLGAGLIGAIPSPTIGITMFYLKGFIASSEYWYSWCSWWIGNSLGIIAIAPVLVTLFSPKKYISSRRKLYIAVPLLVMLSVIALVFNSTSVYEVKKLQQNLELQAKNATIKFEHEIAVKIKEIEAVKSFFDASEFVDRLEFREFVKNFVDNSSTHSLQWVFKVNQNDISSLIELTKKDGVENFAITNKGGQNVKQRSNKIYYPVLYSEPYKTTMHHIGFDMASDDNYKAALETAAKTGKIVVAQIYVQDQNNIMFTVFSPVYNNKDKIVSAEGKEKNLSGFIVGTYKLDKIIKSFSEELKIKGIDVTIFDHASPRTNEVVIYKSFEKTPEILLFASTSIDVGERVWTIKFEQTKEYLVANKEWHLWYLLLVGLGIQALVSILTLIITGYSDTIEGFVKKQTFELKESETRFQLAVKGTRDGIWDWVDTSKEEQYWSPQFFKLLGYEPNELEATRSNFMKIIHPDDVEKVEAVFSSHIFKGRTFDIEHRMFKKSEKYNWYQFRGIIIVDQDYATKRMTGSITDISDRKSTEKKLKQAKEEAESATRMKSDFLATMSHEIRTPMNGIIGTTELVLDTNLTPQQRGYMDNVLYSAENLLEILNDILDFSKIEAGKMDLEMNPFDFKRAAQEVVDLLIPRTLKKNLKLSLIYKKDTQEYLIGDSMRIRQILYNLVGNAIKFTEAGSVTITVENQAAVIPPKGKAMIMVSVQDTGVGLTKEQRRSIFNKFVQADSTTTRKFGGTGLGLAICQMLVSMMGGEIGVDSEPGQGSIFSFTLLLDIASKDSIEDKSLIIVDDLDHGITTPIRVLMAEDNRINAEFAKEMLEKLKCDVVSIRNGKEAVDILQKDREFHLIFMDCQMPIMDGFEATRQVREYEKKNNLTHIPIIALTANAMKGDKERCIQAGMDDYLSKPVRQKNFAEMIRKWLLNKDSNS</sequence>
<feature type="domain" description="Histidine kinase" evidence="13">
    <location>
        <begin position="619"/>
        <end position="843"/>
    </location>
</feature>
<keyword evidence="11" id="KW-0175">Coiled coil</keyword>
<evidence type="ECO:0000256" key="9">
    <source>
        <dbReference type="ARBA" id="ARBA00023136"/>
    </source>
</evidence>
<evidence type="ECO:0000256" key="8">
    <source>
        <dbReference type="ARBA" id="ARBA00023012"/>
    </source>
</evidence>
<dbReference type="InterPro" id="IPR013655">
    <property type="entry name" value="PAS_fold_3"/>
</dbReference>
<evidence type="ECO:0000256" key="11">
    <source>
        <dbReference type="SAM" id="Coils"/>
    </source>
</evidence>
<comment type="catalytic activity">
    <reaction evidence="1">
        <text>ATP + protein L-histidine = ADP + protein N-phospho-L-histidine.</text>
        <dbReference type="EC" id="2.7.13.3"/>
    </reaction>
</comment>
<keyword evidence="7 12" id="KW-1133">Transmembrane helix</keyword>
<dbReference type="SMART" id="SM00387">
    <property type="entry name" value="HATPase_c"/>
    <property type="match status" value="1"/>
</dbReference>
<evidence type="ECO:0000259" key="14">
    <source>
        <dbReference type="PROSITE" id="PS50110"/>
    </source>
</evidence>
<dbReference type="PRINTS" id="PR00344">
    <property type="entry name" value="BCTRLSENSOR"/>
</dbReference>
<dbReference type="InterPro" id="IPR011006">
    <property type="entry name" value="CheY-like_superfamily"/>
</dbReference>
<dbReference type="InterPro" id="IPR042240">
    <property type="entry name" value="CHASE_sf"/>
</dbReference>
<dbReference type="InterPro" id="IPR036890">
    <property type="entry name" value="HATPase_C_sf"/>
</dbReference>
<dbReference type="InterPro" id="IPR000700">
    <property type="entry name" value="PAS-assoc_C"/>
</dbReference>
<dbReference type="CDD" id="cd17546">
    <property type="entry name" value="REC_hyHK_CKI1_RcsC-like"/>
    <property type="match status" value="1"/>
</dbReference>
<dbReference type="InterPro" id="IPR036097">
    <property type="entry name" value="HisK_dim/P_sf"/>
</dbReference>
<dbReference type="InterPro" id="IPR035965">
    <property type="entry name" value="PAS-like_dom_sf"/>
</dbReference>
<dbReference type="Pfam" id="PF02518">
    <property type="entry name" value="HATPase_c"/>
    <property type="match status" value="1"/>
</dbReference>
<evidence type="ECO:0000256" key="5">
    <source>
        <dbReference type="ARBA" id="ARBA00022553"/>
    </source>
</evidence>
<dbReference type="CDD" id="cd00082">
    <property type="entry name" value="HisKA"/>
    <property type="match status" value="1"/>
</dbReference>
<dbReference type="Pfam" id="PF08447">
    <property type="entry name" value="PAS_3"/>
    <property type="match status" value="1"/>
</dbReference>
<gene>
    <name evidence="18" type="ORF">Megvenef_00792</name>
</gene>
<dbReference type="CDD" id="cd00130">
    <property type="entry name" value="PAS"/>
    <property type="match status" value="1"/>
</dbReference>
<accession>A0ABU5NCD3</accession>
<keyword evidence="5 10" id="KW-0597">Phosphoprotein</keyword>
<dbReference type="Gene3D" id="3.30.450.20">
    <property type="entry name" value="PAS domain"/>
    <property type="match status" value="1"/>
</dbReference>
<dbReference type="SUPFAM" id="SSF55874">
    <property type="entry name" value="ATPase domain of HSP90 chaperone/DNA topoisomerase II/histidine kinase"/>
    <property type="match status" value="1"/>
</dbReference>
<dbReference type="InterPro" id="IPR000014">
    <property type="entry name" value="PAS"/>
</dbReference>
<proteinExistence type="predicted"/>
<evidence type="ECO:0000256" key="3">
    <source>
        <dbReference type="ARBA" id="ARBA00012438"/>
    </source>
</evidence>
<dbReference type="EC" id="2.7.13.3" evidence="3"/>
<feature type="coiled-coil region" evidence="11">
    <location>
        <begin position="592"/>
        <end position="619"/>
    </location>
</feature>
<dbReference type="CDD" id="cd16922">
    <property type="entry name" value="HATPase_EvgS-ArcB-TorS-like"/>
    <property type="match status" value="1"/>
</dbReference>
<dbReference type="InterPro" id="IPR007895">
    <property type="entry name" value="MASE1"/>
</dbReference>
<evidence type="ECO:0000256" key="12">
    <source>
        <dbReference type="SAM" id="Phobius"/>
    </source>
</evidence>
<dbReference type="InterPro" id="IPR003594">
    <property type="entry name" value="HATPase_dom"/>
</dbReference>
<evidence type="ECO:0000256" key="7">
    <source>
        <dbReference type="ARBA" id="ARBA00022989"/>
    </source>
</evidence>
<dbReference type="Gene3D" id="1.10.287.130">
    <property type="match status" value="1"/>
</dbReference>
<comment type="caution">
    <text evidence="18">The sequence shown here is derived from an EMBL/GenBank/DDBJ whole genome shotgun (WGS) entry which is preliminary data.</text>
</comment>
<dbReference type="PROSITE" id="PS50109">
    <property type="entry name" value="HIS_KIN"/>
    <property type="match status" value="1"/>
</dbReference>
<dbReference type="PROSITE" id="PS50112">
    <property type="entry name" value="PAS"/>
    <property type="match status" value="1"/>
</dbReference>
<dbReference type="SUPFAM" id="SSF55785">
    <property type="entry name" value="PYP-like sensor domain (PAS domain)"/>
    <property type="match status" value="1"/>
</dbReference>
<evidence type="ECO:0000259" key="15">
    <source>
        <dbReference type="PROSITE" id="PS50112"/>
    </source>
</evidence>
<dbReference type="Gene3D" id="3.30.450.350">
    <property type="entry name" value="CHASE domain"/>
    <property type="match status" value="1"/>
</dbReference>